<dbReference type="NCBIfam" id="NF008967">
    <property type="entry name" value="PRK12313.1"/>
    <property type="match status" value="1"/>
</dbReference>
<dbReference type="SMART" id="SM00642">
    <property type="entry name" value="Aamy"/>
    <property type="match status" value="1"/>
</dbReference>
<dbReference type="Proteomes" id="UP000230821">
    <property type="component" value="Unassembled WGS sequence"/>
</dbReference>
<dbReference type="GO" id="GO:0005829">
    <property type="term" value="C:cytosol"/>
    <property type="evidence" value="ECO:0007669"/>
    <property type="project" value="TreeGrafter"/>
</dbReference>
<comment type="subunit">
    <text evidence="9">Monomer.</text>
</comment>
<dbReference type="GO" id="GO:0004553">
    <property type="term" value="F:hydrolase activity, hydrolyzing O-glycosyl compounds"/>
    <property type="evidence" value="ECO:0007669"/>
    <property type="project" value="InterPro"/>
</dbReference>
<evidence type="ECO:0000256" key="6">
    <source>
        <dbReference type="ARBA" id="ARBA00022679"/>
    </source>
</evidence>
<organism evidence="12 13">
    <name type="scientific">candidate division KSB3 bacterium</name>
    <dbReference type="NCBI Taxonomy" id="2044937"/>
    <lineage>
        <taxon>Bacteria</taxon>
        <taxon>candidate division KSB3</taxon>
    </lineage>
</organism>
<dbReference type="InterPro" id="IPR006047">
    <property type="entry name" value="GH13_cat_dom"/>
</dbReference>
<keyword evidence="6 9" id="KW-0808">Transferase</keyword>
<dbReference type="InterPro" id="IPR004193">
    <property type="entry name" value="Glyco_hydro_13_N"/>
</dbReference>
<keyword evidence="7 9" id="KW-0320">Glycogen biosynthesis</keyword>
<comment type="pathway">
    <text evidence="2 9">Glycan biosynthesis; glycogen biosynthesis.</text>
</comment>
<evidence type="ECO:0000313" key="12">
    <source>
        <dbReference type="EMBL" id="PIE36238.1"/>
    </source>
</evidence>
<dbReference type="GO" id="GO:0005978">
    <property type="term" value="P:glycogen biosynthetic process"/>
    <property type="evidence" value="ECO:0007669"/>
    <property type="project" value="UniProtKB-UniRule"/>
</dbReference>
<dbReference type="PANTHER" id="PTHR43651">
    <property type="entry name" value="1,4-ALPHA-GLUCAN-BRANCHING ENZYME"/>
    <property type="match status" value="1"/>
</dbReference>
<name>A0A2G6KKP5_9BACT</name>
<sequence>MTQAMLSRQTIRKILSGTHSNPFSVLGMHEVTTHGEKKIVVRAFLPGIEQAAVHDTTQKKRYPMARIHEKGFFEAVFTRRRKKFAYQLETIDDRGKSLCAADPYSFPCFLSDEDLALFQAGKHYHIYEKLGCHPMEMHGVPGALFAVWAPNAKGVSVVGDFNDWTKWRHAMRFREKWGVWELFIPGVDLNDRYQYEILTQHGDSLTKSDPYGAYFEQAPKNRSIVTNLNHFEWDDRKWMDKRVEQMPASSPLSIYEVHVGSWLKKPDGNDGFLSYRELAKELIPYVKEMGFTHLELLPVAEHPFYGSWGYQVTGYYAPNSRYGTPEDFKYFINECHRQGLGVIIDWVPAHFPKDAFSLGSFDGTYLYEHADPRMGEHKDWGTLIFNYGRNEVKNFLLANALFWFDLYHIDGIRVDAVASMLYLDYSRQEGEWLPNKYGGRENLEAIEFLKELNALIHERFPGTMSIAEESTSWLGVTYPTYLGGLDFTFKWNLGWMNDILHYLSHTPALRRFVHTMVPFTLHYAFHEHFMLELSHDEVVHGKGSLLAKMPGDDWQKFANLRLLYGFMFGHPGKKLLFMGAEFAQWKEWNHDRSLEWSLLQYEQHQGIQRYIRDLNHLYTSEPALYRDDTAAQCFEWIDHHDYDNSVFSFMRKTVGHDWQFVVFICNFTPVTHEEYRVGVPMDSDYRELMNSDAEEYGGQSIGTIERCSAEPIPWQQQAYSISLTIPPLSVLMLQPIPKGTLAQETPETLQKTTLISQDDKESVMPQEGKIFPPEQHVVEDPSEEAQQRITVPEQLHPLTPRVFPKEQPSNGMIDSAHHTLHLASDIIPKRQGIKILDAQHQKQEFGPNRGQPHMTKAAHQPIAPLTVSSMDIPASELQLTQGEERSIPSEKAGQRSPVIPLGARSAYPQGSKADISKNHEQVIHKKSSG</sequence>
<feature type="region of interest" description="Disordered" evidence="10">
    <location>
        <begin position="880"/>
        <end position="929"/>
    </location>
</feature>
<dbReference type="InterPro" id="IPR054169">
    <property type="entry name" value="GlgB_N"/>
</dbReference>
<evidence type="ECO:0000256" key="4">
    <source>
        <dbReference type="ARBA" id="ARBA00022600"/>
    </source>
</evidence>
<dbReference type="Pfam" id="PF02806">
    <property type="entry name" value="Alpha-amylase_C"/>
    <property type="match status" value="1"/>
</dbReference>
<evidence type="ECO:0000256" key="2">
    <source>
        <dbReference type="ARBA" id="ARBA00004964"/>
    </source>
</evidence>
<dbReference type="CDD" id="cd02855">
    <property type="entry name" value="E_set_GBE_prok_N"/>
    <property type="match status" value="1"/>
</dbReference>
<dbReference type="FunFam" id="2.60.40.1180:FF:000002">
    <property type="entry name" value="1,4-alpha-glucan branching enzyme GlgB"/>
    <property type="match status" value="1"/>
</dbReference>
<dbReference type="InterPro" id="IPR013780">
    <property type="entry name" value="Glyco_hydro_b"/>
</dbReference>
<dbReference type="Pfam" id="PF00128">
    <property type="entry name" value="Alpha-amylase"/>
    <property type="match status" value="1"/>
</dbReference>
<dbReference type="Gene3D" id="3.20.20.80">
    <property type="entry name" value="Glycosidases"/>
    <property type="match status" value="1"/>
</dbReference>
<dbReference type="InterPro" id="IPR014756">
    <property type="entry name" value="Ig_E-set"/>
</dbReference>
<dbReference type="InterPro" id="IPR044143">
    <property type="entry name" value="GlgB_N_E_set_prok"/>
</dbReference>
<keyword evidence="5 9" id="KW-0328">Glycosyltransferase</keyword>
<dbReference type="NCBIfam" id="TIGR01515">
    <property type="entry name" value="branching_enzym"/>
    <property type="match status" value="1"/>
</dbReference>
<dbReference type="NCBIfam" id="NF003811">
    <property type="entry name" value="PRK05402.1"/>
    <property type="match status" value="1"/>
</dbReference>
<reference evidence="12 13" key="1">
    <citation type="submission" date="2017-10" db="EMBL/GenBank/DDBJ databases">
        <title>Novel microbial diversity and functional potential in the marine mammal oral microbiome.</title>
        <authorList>
            <person name="Dudek N.K."/>
            <person name="Sun C.L."/>
            <person name="Burstein D."/>
            <person name="Kantor R.S."/>
            <person name="Aliaga Goltsman D.S."/>
            <person name="Bik E.M."/>
            <person name="Thomas B.C."/>
            <person name="Banfield J.F."/>
            <person name="Relman D.A."/>
        </authorList>
    </citation>
    <scope>NUCLEOTIDE SEQUENCE [LARGE SCALE GENOMIC DNA]</scope>
    <source>
        <strain evidence="12">DOLJORAL78_47_16</strain>
    </source>
</reference>
<keyword evidence="4 9" id="KW-0321">Glycogen metabolism</keyword>
<proteinExistence type="inferred from homology"/>
<dbReference type="GO" id="GO:0003844">
    <property type="term" value="F:1,4-alpha-glucan branching enzyme activity"/>
    <property type="evidence" value="ECO:0007669"/>
    <property type="project" value="UniProtKB-UniRule"/>
</dbReference>
<keyword evidence="8 9" id="KW-0119">Carbohydrate metabolism</keyword>
<dbReference type="FunFam" id="2.60.40.10:FF:000169">
    <property type="entry name" value="1,4-alpha-glucan branching enzyme GlgB"/>
    <property type="match status" value="1"/>
</dbReference>
<protein>
    <recommendedName>
        <fullName evidence="9">1,4-alpha-glucan branching enzyme GlgB</fullName>
        <ecNumber evidence="9">2.4.1.18</ecNumber>
    </recommendedName>
    <alternativeName>
        <fullName evidence="9">1,4-alpha-D-glucan:1,4-alpha-D-glucan 6-glucosyl-transferase</fullName>
    </alternativeName>
    <alternativeName>
        <fullName evidence="9">Alpha-(1-&gt;4)-glucan branching enzyme</fullName>
    </alternativeName>
    <alternativeName>
        <fullName evidence="9">Glycogen branching enzyme</fullName>
        <shortName evidence="9">BE</shortName>
    </alternativeName>
</protein>
<comment type="caution">
    <text evidence="12">The sequence shown here is derived from an EMBL/GenBank/DDBJ whole genome shotgun (WGS) entry which is preliminary data.</text>
</comment>
<feature type="active site" description="Proton donor" evidence="9">
    <location>
        <position position="468"/>
    </location>
</feature>
<dbReference type="InterPro" id="IPR013783">
    <property type="entry name" value="Ig-like_fold"/>
</dbReference>
<evidence type="ECO:0000256" key="5">
    <source>
        <dbReference type="ARBA" id="ARBA00022676"/>
    </source>
</evidence>
<accession>A0A2G6KKP5</accession>
<dbReference type="UniPathway" id="UPA00164"/>
<dbReference type="InterPro" id="IPR006048">
    <property type="entry name" value="A-amylase/branching_C"/>
</dbReference>
<evidence type="ECO:0000256" key="9">
    <source>
        <dbReference type="HAMAP-Rule" id="MF_00685"/>
    </source>
</evidence>
<dbReference type="EMBL" id="PDSK01000021">
    <property type="protein sequence ID" value="PIE36238.1"/>
    <property type="molecule type" value="Genomic_DNA"/>
</dbReference>
<comment type="catalytic activity">
    <reaction evidence="1 9">
        <text>Transfers a segment of a (1-&gt;4)-alpha-D-glucan chain to a primary hydroxy group in a similar glucan chain.</text>
        <dbReference type="EC" id="2.4.1.18"/>
    </reaction>
</comment>
<dbReference type="Gene3D" id="2.60.40.10">
    <property type="entry name" value="Immunoglobulins"/>
    <property type="match status" value="2"/>
</dbReference>
<dbReference type="Pfam" id="PF02922">
    <property type="entry name" value="CBM_48"/>
    <property type="match status" value="1"/>
</dbReference>
<dbReference type="SUPFAM" id="SSF51011">
    <property type="entry name" value="Glycosyl hydrolase domain"/>
    <property type="match status" value="1"/>
</dbReference>
<evidence type="ECO:0000256" key="3">
    <source>
        <dbReference type="ARBA" id="ARBA00009000"/>
    </source>
</evidence>
<feature type="compositionally biased region" description="Basic and acidic residues" evidence="10">
    <location>
        <begin position="914"/>
        <end position="923"/>
    </location>
</feature>
<evidence type="ECO:0000256" key="1">
    <source>
        <dbReference type="ARBA" id="ARBA00000826"/>
    </source>
</evidence>
<dbReference type="FunFam" id="3.20.20.80:FF:000003">
    <property type="entry name" value="1,4-alpha-glucan branching enzyme GlgB"/>
    <property type="match status" value="1"/>
</dbReference>
<dbReference type="InterPro" id="IPR006407">
    <property type="entry name" value="GlgB"/>
</dbReference>
<dbReference type="PANTHER" id="PTHR43651:SF3">
    <property type="entry name" value="1,4-ALPHA-GLUCAN-BRANCHING ENZYME"/>
    <property type="match status" value="1"/>
</dbReference>
<dbReference type="SUPFAM" id="SSF51445">
    <property type="entry name" value="(Trans)glycosidases"/>
    <property type="match status" value="1"/>
</dbReference>
<dbReference type="SUPFAM" id="SSF81296">
    <property type="entry name" value="E set domains"/>
    <property type="match status" value="2"/>
</dbReference>
<feature type="domain" description="Glycosyl hydrolase family 13 catalytic" evidence="11">
    <location>
        <begin position="256"/>
        <end position="612"/>
    </location>
</feature>
<dbReference type="EC" id="2.4.1.18" evidence="9"/>
<gene>
    <name evidence="9" type="primary">glgB</name>
    <name evidence="12" type="ORF">CSA56_00700</name>
</gene>
<dbReference type="AlphaFoldDB" id="A0A2G6KKP5"/>
<evidence type="ECO:0000256" key="10">
    <source>
        <dbReference type="SAM" id="MobiDB-lite"/>
    </source>
</evidence>
<feature type="active site" description="Nucleophile" evidence="9">
    <location>
        <position position="415"/>
    </location>
</feature>
<evidence type="ECO:0000259" key="11">
    <source>
        <dbReference type="SMART" id="SM00642"/>
    </source>
</evidence>
<comment type="similarity">
    <text evidence="3 9">Belongs to the glycosyl hydrolase 13 family. GlgB subfamily.</text>
</comment>
<dbReference type="HAMAP" id="MF_00685">
    <property type="entry name" value="GlgB"/>
    <property type="match status" value="1"/>
</dbReference>
<evidence type="ECO:0000256" key="8">
    <source>
        <dbReference type="ARBA" id="ARBA00023277"/>
    </source>
</evidence>
<dbReference type="Gene3D" id="2.60.40.1180">
    <property type="entry name" value="Golgi alpha-mannosidase II"/>
    <property type="match status" value="1"/>
</dbReference>
<dbReference type="InterPro" id="IPR017853">
    <property type="entry name" value="GH"/>
</dbReference>
<evidence type="ECO:0000313" key="13">
    <source>
        <dbReference type="Proteomes" id="UP000230821"/>
    </source>
</evidence>
<dbReference type="CDD" id="cd11322">
    <property type="entry name" value="AmyAc_Glg_BE"/>
    <property type="match status" value="1"/>
</dbReference>
<comment type="function">
    <text evidence="9">Catalyzes the formation of the alpha-1,6-glucosidic linkages in glycogen by scission of a 1,4-alpha-linked oligosaccharide from growing alpha-1,4-glucan chains and the subsequent attachment of the oligosaccharide to the alpha-1,6 position.</text>
</comment>
<dbReference type="GO" id="GO:0043169">
    <property type="term" value="F:cation binding"/>
    <property type="evidence" value="ECO:0007669"/>
    <property type="project" value="InterPro"/>
</dbReference>
<dbReference type="Pfam" id="PF22019">
    <property type="entry name" value="GlgB_N"/>
    <property type="match status" value="1"/>
</dbReference>
<evidence type="ECO:0000256" key="7">
    <source>
        <dbReference type="ARBA" id="ARBA00023056"/>
    </source>
</evidence>